<evidence type="ECO:0000313" key="1">
    <source>
        <dbReference type="EMBL" id="MFG1373182.1"/>
    </source>
</evidence>
<evidence type="ECO:0008006" key="3">
    <source>
        <dbReference type="Google" id="ProtNLM"/>
    </source>
</evidence>
<gene>
    <name evidence="1" type="ORF">V5F32_13480</name>
</gene>
<organism evidence="1 2">
    <name type="scientific">Xanthobacter oligotrophicus</name>
    <dbReference type="NCBI Taxonomy" id="2607286"/>
    <lineage>
        <taxon>Bacteria</taxon>
        <taxon>Pseudomonadati</taxon>
        <taxon>Pseudomonadota</taxon>
        <taxon>Alphaproteobacteria</taxon>
        <taxon>Hyphomicrobiales</taxon>
        <taxon>Xanthobacteraceae</taxon>
        <taxon>Xanthobacter</taxon>
    </lineage>
</organism>
<dbReference type="Proteomes" id="UP001604002">
    <property type="component" value="Unassembled WGS sequence"/>
</dbReference>
<sequence>MIPTYTEPYRDGELRIGWASWDNGTFKDRSIKYAYRDASGKISRGSPELPFDILIDMMMLAGAQGELRAQLRAPAVAFDLTKASVDELRDEKRRVSIALMMLVQFGMEFPWADWNGVYNELGKRVEEVKSELGKRGIS</sequence>
<protein>
    <recommendedName>
        <fullName evidence="3">Tail assembly chaperone</fullName>
    </recommendedName>
</protein>
<dbReference type="EMBL" id="JBAFVH010000007">
    <property type="protein sequence ID" value="MFG1373182.1"/>
    <property type="molecule type" value="Genomic_DNA"/>
</dbReference>
<reference evidence="1 2" key="1">
    <citation type="submission" date="2024-02" db="EMBL/GenBank/DDBJ databases">
        <title>Expansion and revision of Xanthobacter and proposal of Roseixanthobacter gen. nov.</title>
        <authorList>
            <person name="Soltysiak M.P.M."/>
            <person name="Jalihal A."/>
            <person name="Ory A."/>
            <person name="Chrisophersen C."/>
            <person name="Lee A.D."/>
            <person name="Boulton J."/>
            <person name="Springer M."/>
        </authorList>
    </citation>
    <scope>NUCLEOTIDE SEQUENCE [LARGE SCALE GENOMIC DNA]</scope>
    <source>
        <strain evidence="1 2">23A</strain>
    </source>
</reference>
<accession>A0ABW6ZWR7</accession>
<proteinExistence type="predicted"/>
<evidence type="ECO:0000313" key="2">
    <source>
        <dbReference type="Proteomes" id="UP001604002"/>
    </source>
</evidence>
<comment type="caution">
    <text evidence="1">The sequence shown here is derived from an EMBL/GenBank/DDBJ whole genome shotgun (WGS) entry which is preliminary data.</text>
</comment>
<name>A0ABW6ZWR7_9HYPH</name>
<keyword evidence="2" id="KW-1185">Reference proteome</keyword>
<dbReference type="RefSeq" id="WP_393992986.1">
    <property type="nucleotide sequence ID" value="NZ_JBAFVH010000007.1"/>
</dbReference>